<dbReference type="RefSeq" id="WP_260729106.1">
    <property type="nucleotide sequence ID" value="NZ_CP073721.1"/>
</dbReference>
<evidence type="ECO:0000256" key="4">
    <source>
        <dbReference type="ARBA" id="ARBA00023163"/>
    </source>
</evidence>
<evidence type="ECO:0000259" key="7">
    <source>
        <dbReference type="Pfam" id="PF04542"/>
    </source>
</evidence>
<evidence type="ECO:0000256" key="1">
    <source>
        <dbReference type="ARBA" id="ARBA00023015"/>
    </source>
</evidence>
<feature type="region of interest" description="Disordered" evidence="5">
    <location>
        <begin position="123"/>
        <end position="153"/>
    </location>
</feature>
<feature type="domain" description="RNA polymerase sigma-70 region 2" evidence="7">
    <location>
        <begin position="2"/>
        <end position="63"/>
    </location>
</feature>
<evidence type="ECO:0000259" key="6">
    <source>
        <dbReference type="Pfam" id="PF04539"/>
    </source>
</evidence>
<dbReference type="SUPFAM" id="SSF88659">
    <property type="entry name" value="Sigma3 and sigma4 domains of RNA polymerase sigma factors"/>
    <property type="match status" value="1"/>
</dbReference>
<dbReference type="InterPro" id="IPR013325">
    <property type="entry name" value="RNA_pol_sigma_r2"/>
</dbReference>
<keyword evidence="3" id="KW-0238">DNA-binding</keyword>
<reference evidence="8" key="1">
    <citation type="submission" date="2021-04" db="EMBL/GenBank/DDBJ databases">
        <title>Biosynthetic gene clusters of Dactylosporangioum roseum.</title>
        <authorList>
            <person name="Hartkoorn R.C."/>
            <person name="Beaudoing E."/>
            <person name="Hot D."/>
            <person name="Moureu S."/>
        </authorList>
    </citation>
    <scope>NUCLEOTIDE SEQUENCE</scope>
    <source>
        <strain evidence="8">NRRL B-16295</strain>
    </source>
</reference>
<feature type="domain" description="RNA polymerase sigma-70 region 3" evidence="6">
    <location>
        <begin position="73"/>
        <end position="127"/>
    </location>
</feature>
<sequence>MAHRLAGRYAGRGEPLDDLRQVAALALVRAVDRYDAGRGVPFAGYAAPTIIGALKRHFRDSAWGMRVPRSSQELLLALRPAVTDLTHLHGRAPTAAELAEHLRIDIGALHAAKQAAQAYRLPSLNEPLDDPTPLNASTSSARSTRVTPASTIT</sequence>
<evidence type="ECO:0000313" key="8">
    <source>
        <dbReference type="EMBL" id="UWZ39678.1"/>
    </source>
</evidence>
<dbReference type="Gene3D" id="1.10.10.10">
    <property type="entry name" value="Winged helix-like DNA-binding domain superfamily/Winged helix DNA-binding domain"/>
    <property type="match status" value="1"/>
</dbReference>
<dbReference type="Pfam" id="PF04542">
    <property type="entry name" value="Sigma70_r2"/>
    <property type="match status" value="1"/>
</dbReference>
<keyword evidence="4" id="KW-0804">Transcription</keyword>
<evidence type="ECO:0008006" key="10">
    <source>
        <dbReference type="Google" id="ProtNLM"/>
    </source>
</evidence>
<evidence type="ECO:0000256" key="2">
    <source>
        <dbReference type="ARBA" id="ARBA00023082"/>
    </source>
</evidence>
<keyword evidence="9" id="KW-1185">Reference proteome</keyword>
<dbReference type="PANTHER" id="PTHR30385">
    <property type="entry name" value="SIGMA FACTOR F FLAGELLAR"/>
    <property type="match status" value="1"/>
</dbReference>
<dbReference type="Gene3D" id="1.20.120.1810">
    <property type="match status" value="1"/>
</dbReference>
<protein>
    <recommendedName>
        <fullName evidence="10">RNA polymerase sigma-70 region 2 domain-containing protein</fullName>
    </recommendedName>
</protein>
<dbReference type="SUPFAM" id="SSF88946">
    <property type="entry name" value="Sigma2 domain of RNA polymerase sigma factors"/>
    <property type="match status" value="1"/>
</dbReference>
<evidence type="ECO:0000313" key="9">
    <source>
        <dbReference type="Proteomes" id="UP001058271"/>
    </source>
</evidence>
<evidence type="ECO:0000256" key="3">
    <source>
        <dbReference type="ARBA" id="ARBA00023125"/>
    </source>
</evidence>
<dbReference type="PANTHER" id="PTHR30385:SF4">
    <property type="entry name" value="RNA POLYMERASE SIGMA-E FACTOR"/>
    <property type="match status" value="1"/>
</dbReference>
<dbReference type="InterPro" id="IPR013324">
    <property type="entry name" value="RNA_pol_sigma_r3/r4-like"/>
</dbReference>
<accession>A0ABY5ZG50</accession>
<feature type="compositionally biased region" description="Low complexity" evidence="5">
    <location>
        <begin position="136"/>
        <end position="153"/>
    </location>
</feature>
<gene>
    <name evidence="8" type="ORF">Drose_16530</name>
</gene>
<keyword evidence="1" id="KW-0805">Transcription regulation</keyword>
<organism evidence="8 9">
    <name type="scientific">Dactylosporangium roseum</name>
    <dbReference type="NCBI Taxonomy" id="47989"/>
    <lineage>
        <taxon>Bacteria</taxon>
        <taxon>Bacillati</taxon>
        <taxon>Actinomycetota</taxon>
        <taxon>Actinomycetes</taxon>
        <taxon>Micromonosporales</taxon>
        <taxon>Micromonosporaceae</taxon>
        <taxon>Dactylosporangium</taxon>
    </lineage>
</organism>
<dbReference type="Proteomes" id="UP001058271">
    <property type="component" value="Chromosome"/>
</dbReference>
<keyword evidence="2" id="KW-0731">Sigma factor</keyword>
<evidence type="ECO:0000256" key="5">
    <source>
        <dbReference type="SAM" id="MobiDB-lite"/>
    </source>
</evidence>
<dbReference type="InterPro" id="IPR007624">
    <property type="entry name" value="RNA_pol_sigma70_r3"/>
</dbReference>
<dbReference type="EMBL" id="CP073721">
    <property type="protein sequence ID" value="UWZ39678.1"/>
    <property type="molecule type" value="Genomic_DNA"/>
</dbReference>
<proteinExistence type="predicted"/>
<dbReference type="Pfam" id="PF04539">
    <property type="entry name" value="Sigma70_r3"/>
    <property type="match status" value="1"/>
</dbReference>
<name>A0ABY5ZG50_9ACTN</name>
<dbReference type="InterPro" id="IPR007627">
    <property type="entry name" value="RNA_pol_sigma70_r2"/>
</dbReference>
<dbReference type="InterPro" id="IPR036388">
    <property type="entry name" value="WH-like_DNA-bd_sf"/>
</dbReference>